<feature type="transmembrane region" description="Helical" evidence="1">
    <location>
        <begin position="397"/>
        <end position="415"/>
    </location>
</feature>
<dbReference type="Proteomes" id="UP000824001">
    <property type="component" value="Unassembled WGS sequence"/>
</dbReference>
<feature type="transmembrane region" description="Helical" evidence="1">
    <location>
        <begin position="289"/>
        <end position="309"/>
    </location>
</feature>
<proteinExistence type="predicted"/>
<accession>A0A9D1FDA0</accession>
<feature type="transmembrane region" description="Helical" evidence="1">
    <location>
        <begin position="173"/>
        <end position="194"/>
    </location>
</feature>
<sequence length="513" mass="54104">MRVKTILSEKLRESLASVLPIALIVALLCLFFVPVSTDLMLAFVIAVILLTAGMGLFTLGTEGSMTPIGSYLGSRMTKSRNLPLIIALSFILGIAITIAEPDLQVLANNVPHINTWVLMITVSVGVGFFLVVSMLRILLAIDLRWLLTGFYLIVFITASFADPDFLSVAFDSGGVTTGPMTVPFIMALGVGVASIRSDKNAESDSFGLVGLCSIGPIIAVLILGFAYESEAADVGAQAVSGWADTVELGTSYLSAIPHYMFEVAMALAPIVLIFFVFQAVSLKLRRLPFLKIVIGILYTYAGLVLFLTGVNVGFSSLGTLLGREMASGAWSWLLVPVAMLMGWFIIRAEPAVHVLNKQVEEVSAGAVSEKAMGLSLSAAIAAANGLAMLRVLTGVNILWFLVPGYVLALGLSFFVPRMFTAIAFDSGGVASGPMTATFMLPLAMGAAEAAGGNVMTDAFGLVALVAMTPLITVQVMGVIYKLKAEKLAEREAALAEAVSAAGEDVIELWEAAV</sequence>
<protein>
    <submittedName>
        <fullName evidence="2">DUF1538 domain-containing protein</fullName>
    </submittedName>
</protein>
<feature type="transmembrane region" description="Helical" evidence="1">
    <location>
        <begin position="111"/>
        <end position="131"/>
    </location>
</feature>
<evidence type="ECO:0000313" key="3">
    <source>
        <dbReference type="Proteomes" id="UP000824001"/>
    </source>
</evidence>
<keyword evidence="1" id="KW-0812">Transmembrane</keyword>
<dbReference type="EMBL" id="DVJK01000122">
    <property type="protein sequence ID" value="HIS66793.1"/>
    <property type="molecule type" value="Genomic_DNA"/>
</dbReference>
<feature type="transmembrane region" description="Helical" evidence="1">
    <location>
        <begin position="39"/>
        <end position="60"/>
    </location>
</feature>
<gene>
    <name evidence="2" type="ORF">IAC18_04440</name>
</gene>
<feature type="transmembrane region" description="Helical" evidence="1">
    <location>
        <begin position="459"/>
        <end position="480"/>
    </location>
</feature>
<dbReference type="AlphaFoldDB" id="A0A9D1FDA0"/>
<evidence type="ECO:0000313" key="2">
    <source>
        <dbReference type="EMBL" id="HIS66793.1"/>
    </source>
</evidence>
<comment type="caution">
    <text evidence="2">The sequence shown here is derived from an EMBL/GenBank/DDBJ whole genome shotgun (WGS) entry which is preliminary data.</text>
</comment>
<feature type="transmembrane region" description="Helical" evidence="1">
    <location>
        <begin position="143"/>
        <end position="161"/>
    </location>
</feature>
<feature type="transmembrane region" description="Helical" evidence="1">
    <location>
        <begin position="329"/>
        <end position="346"/>
    </location>
</feature>
<feature type="transmembrane region" description="Helical" evidence="1">
    <location>
        <begin position="81"/>
        <end position="99"/>
    </location>
</feature>
<keyword evidence="1" id="KW-1133">Transmembrane helix</keyword>
<feature type="transmembrane region" description="Helical" evidence="1">
    <location>
        <begin position="12"/>
        <end position="33"/>
    </location>
</feature>
<name>A0A9D1FDA0_9FIRM</name>
<dbReference type="InterPro" id="IPR011435">
    <property type="entry name" value="UmpAB"/>
</dbReference>
<evidence type="ECO:0000256" key="1">
    <source>
        <dbReference type="SAM" id="Phobius"/>
    </source>
</evidence>
<reference evidence="2" key="2">
    <citation type="journal article" date="2021" name="PeerJ">
        <title>Extensive microbial diversity within the chicken gut microbiome revealed by metagenomics and culture.</title>
        <authorList>
            <person name="Gilroy R."/>
            <person name="Ravi A."/>
            <person name="Getino M."/>
            <person name="Pursley I."/>
            <person name="Horton D.L."/>
            <person name="Alikhan N.F."/>
            <person name="Baker D."/>
            <person name="Gharbi K."/>
            <person name="Hall N."/>
            <person name="Watson M."/>
            <person name="Adriaenssens E.M."/>
            <person name="Foster-Nyarko E."/>
            <person name="Jarju S."/>
            <person name="Secka A."/>
            <person name="Antonio M."/>
            <person name="Oren A."/>
            <person name="Chaudhuri R.R."/>
            <person name="La Ragione R."/>
            <person name="Hildebrand F."/>
            <person name="Pallen M.J."/>
        </authorList>
    </citation>
    <scope>NUCLEOTIDE SEQUENCE</scope>
    <source>
        <strain evidence="2">ChiHjej10B9-9673</strain>
    </source>
</reference>
<keyword evidence="1" id="KW-0472">Membrane</keyword>
<feature type="transmembrane region" description="Helical" evidence="1">
    <location>
        <begin position="206"/>
        <end position="227"/>
    </location>
</feature>
<dbReference type="Pfam" id="PF07556">
    <property type="entry name" value="DUF1538"/>
    <property type="match status" value="2"/>
</dbReference>
<feature type="transmembrane region" description="Helical" evidence="1">
    <location>
        <begin position="427"/>
        <end position="447"/>
    </location>
</feature>
<organism evidence="2 3">
    <name type="scientific">Candidatus Scatomorpha merdipullorum</name>
    <dbReference type="NCBI Taxonomy" id="2840927"/>
    <lineage>
        <taxon>Bacteria</taxon>
        <taxon>Bacillati</taxon>
        <taxon>Bacillota</taxon>
        <taxon>Clostridia</taxon>
        <taxon>Eubacteriales</taxon>
        <taxon>Candidatus Scatomorpha</taxon>
    </lineage>
</organism>
<reference evidence="2" key="1">
    <citation type="submission" date="2020-10" db="EMBL/GenBank/DDBJ databases">
        <authorList>
            <person name="Gilroy R."/>
        </authorList>
    </citation>
    <scope>NUCLEOTIDE SEQUENCE</scope>
    <source>
        <strain evidence="2">ChiHjej10B9-9673</strain>
    </source>
</reference>
<feature type="transmembrane region" description="Helical" evidence="1">
    <location>
        <begin position="256"/>
        <end position="277"/>
    </location>
</feature>